<evidence type="ECO:0000313" key="2">
    <source>
        <dbReference type="Proteomes" id="UP000050761"/>
    </source>
</evidence>
<evidence type="ECO:0000313" key="1">
    <source>
        <dbReference type="EMBL" id="VDP18089.1"/>
    </source>
</evidence>
<dbReference type="AlphaFoldDB" id="A0A183GCY3"/>
<dbReference type="EMBL" id="UZAH01031827">
    <property type="protein sequence ID" value="VDP18089.1"/>
    <property type="molecule type" value="Genomic_DNA"/>
</dbReference>
<reference evidence="1 2" key="1">
    <citation type="submission" date="2018-11" db="EMBL/GenBank/DDBJ databases">
        <authorList>
            <consortium name="Pathogen Informatics"/>
        </authorList>
    </citation>
    <scope>NUCLEOTIDE SEQUENCE [LARGE SCALE GENOMIC DNA]</scope>
</reference>
<dbReference type="WBParaSite" id="HPBE_0002006501-mRNA-1">
    <property type="protein sequence ID" value="HPBE_0002006501-mRNA-1"/>
    <property type="gene ID" value="HPBE_0002006501"/>
</dbReference>
<organism evidence="2 3">
    <name type="scientific">Heligmosomoides polygyrus</name>
    <name type="common">Parasitic roundworm</name>
    <dbReference type="NCBI Taxonomy" id="6339"/>
    <lineage>
        <taxon>Eukaryota</taxon>
        <taxon>Metazoa</taxon>
        <taxon>Ecdysozoa</taxon>
        <taxon>Nematoda</taxon>
        <taxon>Chromadorea</taxon>
        <taxon>Rhabditida</taxon>
        <taxon>Rhabditina</taxon>
        <taxon>Rhabditomorpha</taxon>
        <taxon>Strongyloidea</taxon>
        <taxon>Heligmosomidae</taxon>
        <taxon>Heligmosomoides</taxon>
    </lineage>
</organism>
<dbReference type="Proteomes" id="UP000050761">
    <property type="component" value="Unassembled WGS sequence"/>
</dbReference>
<sequence>MWPPPLPSQKDPRGATAPFVRLLPGEAASSPPVRSEADVFHADLRYMSLAAEQNKHYVDEKEDEEGSGSSVDG</sequence>
<protein>
    <submittedName>
        <fullName evidence="1 3">Uncharacterized protein</fullName>
    </submittedName>
</protein>
<gene>
    <name evidence="1" type="ORF">HPBE_LOCUS20064</name>
</gene>
<name>A0A183GCY3_HELPZ</name>
<accession>A0A183GCY3</accession>
<evidence type="ECO:0000313" key="3">
    <source>
        <dbReference type="WBParaSite" id="HPBE_0002006501-mRNA-1"/>
    </source>
</evidence>
<proteinExistence type="predicted"/>
<reference evidence="3" key="2">
    <citation type="submission" date="2019-09" db="UniProtKB">
        <authorList>
            <consortium name="WormBaseParasite"/>
        </authorList>
    </citation>
    <scope>IDENTIFICATION</scope>
</reference>
<accession>A0A3P8F1Y7</accession>
<keyword evidence="2" id="KW-1185">Reference proteome</keyword>